<evidence type="ECO:0000313" key="3">
    <source>
        <dbReference type="Proteomes" id="UP000199513"/>
    </source>
</evidence>
<gene>
    <name evidence="2" type="ORF">SAMN04488541_10218</name>
</gene>
<feature type="transmembrane region" description="Helical" evidence="1">
    <location>
        <begin position="30"/>
        <end position="48"/>
    </location>
</feature>
<dbReference type="EMBL" id="FONY01000021">
    <property type="protein sequence ID" value="SFF22903.1"/>
    <property type="molecule type" value="Genomic_DNA"/>
</dbReference>
<feature type="transmembrane region" description="Helical" evidence="1">
    <location>
        <begin position="86"/>
        <end position="103"/>
    </location>
</feature>
<feature type="transmembrane region" description="Helical" evidence="1">
    <location>
        <begin position="55"/>
        <end position="74"/>
    </location>
</feature>
<proteinExistence type="predicted"/>
<accession>A0A1I2H0H0</accession>
<dbReference type="STRING" id="1003.SAMN04488541_10218"/>
<keyword evidence="1" id="KW-1133">Transmembrane helix</keyword>
<evidence type="ECO:0000313" key="2">
    <source>
        <dbReference type="EMBL" id="SFF22903.1"/>
    </source>
</evidence>
<feature type="transmembrane region" description="Helical" evidence="1">
    <location>
        <begin position="7"/>
        <end position="24"/>
    </location>
</feature>
<sequence length="185" mass="21235">MQSKHFIWANITWIGLFALYQIFSFEPDEVIGVLPWIGLHTFYFFILVKFIAISARLVGVIWIYAILLILIISFHKLLGFISIEEMNYGIGLIALLFGFYLLSQSHLLKKYIQPSPPTPDVLEGLRKVLVHIDNADLEKAFATLDHIGVQNSTFSKLKKEFISGKQGFDFEDRFKTAINELIHSQ</sequence>
<keyword evidence="1" id="KW-0812">Transmembrane</keyword>
<name>A0A1I2H0H0_9BACT</name>
<keyword evidence="1" id="KW-0472">Membrane</keyword>
<dbReference type="RefSeq" id="WP_091545741.1">
    <property type="nucleotide sequence ID" value="NZ_FONY01000021.1"/>
</dbReference>
<organism evidence="2 3">
    <name type="scientific">Thermoflexibacter ruber</name>
    <dbReference type="NCBI Taxonomy" id="1003"/>
    <lineage>
        <taxon>Bacteria</taxon>
        <taxon>Pseudomonadati</taxon>
        <taxon>Bacteroidota</taxon>
        <taxon>Cytophagia</taxon>
        <taxon>Cytophagales</taxon>
        <taxon>Thermoflexibacteraceae</taxon>
        <taxon>Thermoflexibacter</taxon>
    </lineage>
</organism>
<evidence type="ECO:0000256" key="1">
    <source>
        <dbReference type="SAM" id="Phobius"/>
    </source>
</evidence>
<dbReference type="AlphaFoldDB" id="A0A1I2H0H0"/>
<dbReference type="Proteomes" id="UP000199513">
    <property type="component" value="Unassembled WGS sequence"/>
</dbReference>
<reference evidence="2 3" key="1">
    <citation type="submission" date="2016-10" db="EMBL/GenBank/DDBJ databases">
        <authorList>
            <person name="de Groot N.N."/>
        </authorList>
    </citation>
    <scope>NUCLEOTIDE SEQUENCE [LARGE SCALE GENOMIC DNA]</scope>
    <source>
        <strain>GEY</strain>
        <strain evidence="3">DSM 9560</strain>
    </source>
</reference>
<keyword evidence="3" id="KW-1185">Reference proteome</keyword>
<protein>
    <submittedName>
        <fullName evidence="2">Uncharacterized protein</fullName>
    </submittedName>
</protein>